<reference evidence="3" key="1">
    <citation type="submission" date="2025-08" db="UniProtKB">
        <authorList>
            <consortium name="Ensembl"/>
        </authorList>
    </citation>
    <scope>IDENTIFICATION</scope>
</reference>
<reference evidence="3" key="2">
    <citation type="submission" date="2025-09" db="UniProtKB">
        <authorList>
            <consortium name="Ensembl"/>
        </authorList>
    </citation>
    <scope>IDENTIFICATION</scope>
</reference>
<keyword evidence="4" id="KW-1185">Reference proteome</keyword>
<sequence>MALQVVYKLEIQKRLDLFRQAWNNHRIRLANNLTPTQIWTEGVLTNSERESTALNNIFGDDPYSQENLEAGLARHGIQLTQLQANTEELEQARIVSQPLNNLIEAAESRVSELEVEVSGPSDSFAAMEADVSGMKKELATLKDRCENLEVRSRPCNVRITGVKEGREHGKHPSWFVADMLKEALNLEKPPTIDRAHRSLRSNPTQDNIPPRAFVMKCHYFSEKESLLKKAIEMKSVTTADGNHIRILPDFTQTVSKQRAAFTEVRGLLWGCEGVRYSLRYPATLSITTTDGQEASFKDPKLAKEFVLKRVMHEAS</sequence>
<dbReference type="PANTHER" id="PTHR11505">
    <property type="entry name" value="L1 TRANSPOSABLE ELEMENT-RELATED"/>
    <property type="match status" value="1"/>
</dbReference>
<evidence type="ECO:0000313" key="4">
    <source>
        <dbReference type="Proteomes" id="UP000261420"/>
    </source>
</evidence>
<dbReference type="STRING" id="41447.ENSSDUP00000021585"/>
<dbReference type="Proteomes" id="UP000261420">
    <property type="component" value="Unplaced"/>
</dbReference>
<feature type="coiled-coil region" evidence="1">
    <location>
        <begin position="124"/>
        <end position="151"/>
    </location>
</feature>
<dbReference type="Ensembl" id="ENSSDUT00000021979.1">
    <property type="protein sequence ID" value="ENSSDUP00000021585.1"/>
    <property type="gene ID" value="ENSSDUG00000015706.1"/>
</dbReference>
<keyword evidence="1" id="KW-0175">Coiled coil</keyword>
<evidence type="ECO:0000313" key="3">
    <source>
        <dbReference type="Ensembl" id="ENSSDUP00000021585.1"/>
    </source>
</evidence>
<organism evidence="3 4">
    <name type="scientific">Seriola dumerili</name>
    <name type="common">Greater amberjack</name>
    <name type="synonym">Caranx dumerili</name>
    <dbReference type="NCBI Taxonomy" id="41447"/>
    <lineage>
        <taxon>Eukaryota</taxon>
        <taxon>Metazoa</taxon>
        <taxon>Chordata</taxon>
        <taxon>Craniata</taxon>
        <taxon>Vertebrata</taxon>
        <taxon>Euteleostomi</taxon>
        <taxon>Actinopterygii</taxon>
        <taxon>Neopterygii</taxon>
        <taxon>Teleostei</taxon>
        <taxon>Neoteleostei</taxon>
        <taxon>Acanthomorphata</taxon>
        <taxon>Carangaria</taxon>
        <taxon>Carangiformes</taxon>
        <taxon>Carangidae</taxon>
        <taxon>Seriola</taxon>
    </lineage>
</organism>
<dbReference type="GeneTree" id="ENSGT00940000170955"/>
<dbReference type="OMA" id="DTIMIFP"/>
<evidence type="ECO:0000259" key="2">
    <source>
        <dbReference type="Pfam" id="PF24764"/>
    </source>
</evidence>
<proteinExistence type="predicted"/>
<protein>
    <recommendedName>
        <fullName evidence="2">Integrase core domain-containing protein</fullName>
    </recommendedName>
</protein>
<dbReference type="Pfam" id="PF24764">
    <property type="entry name" value="rva_4"/>
    <property type="match status" value="1"/>
</dbReference>
<name>A0A3B4UUN6_SERDU</name>
<dbReference type="Gene3D" id="3.30.70.1820">
    <property type="entry name" value="L1 transposable element, RRM domain"/>
    <property type="match status" value="1"/>
</dbReference>
<dbReference type="InterPro" id="IPR058913">
    <property type="entry name" value="Integrase_dom_put"/>
</dbReference>
<dbReference type="AlphaFoldDB" id="A0A3B4UUN6"/>
<accession>A0A3B4UUN6</accession>
<evidence type="ECO:0000256" key="1">
    <source>
        <dbReference type="SAM" id="Coils"/>
    </source>
</evidence>
<feature type="domain" description="Integrase core" evidence="2">
    <location>
        <begin position="1"/>
        <end position="53"/>
    </location>
</feature>
<dbReference type="InterPro" id="IPR004244">
    <property type="entry name" value="Transposase_22"/>
</dbReference>